<organism evidence="1 2">
    <name type="scientific">Diaporthe vaccinii</name>
    <dbReference type="NCBI Taxonomy" id="105482"/>
    <lineage>
        <taxon>Eukaryota</taxon>
        <taxon>Fungi</taxon>
        <taxon>Dikarya</taxon>
        <taxon>Ascomycota</taxon>
        <taxon>Pezizomycotina</taxon>
        <taxon>Sordariomycetes</taxon>
        <taxon>Sordariomycetidae</taxon>
        <taxon>Diaporthales</taxon>
        <taxon>Diaporthaceae</taxon>
        <taxon>Diaporthe</taxon>
        <taxon>Diaporthe eres species complex</taxon>
    </lineage>
</organism>
<gene>
    <name evidence="1" type="ORF">FJTKL_08390</name>
</gene>
<accession>A0ABR4ERU8</accession>
<evidence type="ECO:0000313" key="2">
    <source>
        <dbReference type="Proteomes" id="UP001600888"/>
    </source>
</evidence>
<proteinExistence type="predicted"/>
<sequence length="114" mass="12239">MLVYNKVPLSCTTNGGTSVKHLGSRAAPAESDGRCLTANLIQLEPASTAGDGAAAMSLLERACFACHWDRRPFASPVGQRARNRPSRCRIPGNGWQLARYPVRSISSGVSQRLN</sequence>
<comment type="caution">
    <text evidence="1">The sequence shown here is derived from an EMBL/GenBank/DDBJ whole genome shotgun (WGS) entry which is preliminary data.</text>
</comment>
<name>A0ABR4ERU8_9PEZI</name>
<reference evidence="1 2" key="1">
    <citation type="submission" date="2024-03" db="EMBL/GenBank/DDBJ databases">
        <title>A high-quality draft genome sequence of Diaporthe vaccinii, a causative agent of upright dieback and viscid rot disease in cranberry plants.</title>
        <authorList>
            <person name="Sarrasin M."/>
            <person name="Lang B.F."/>
            <person name="Burger G."/>
        </authorList>
    </citation>
    <scope>NUCLEOTIDE SEQUENCE [LARGE SCALE GENOMIC DNA]</scope>
    <source>
        <strain evidence="1 2">IS7</strain>
    </source>
</reference>
<dbReference type="Proteomes" id="UP001600888">
    <property type="component" value="Unassembled WGS sequence"/>
</dbReference>
<protein>
    <submittedName>
        <fullName evidence="1">Uncharacterized protein</fullName>
    </submittedName>
</protein>
<keyword evidence="2" id="KW-1185">Reference proteome</keyword>
<evidence type="ECO:0000313" key="1">
    <source>
        <dbReference type="EMBL" id="KAL2285164.1"/>
    </source>
</evidence>
<dbReference type="EMBL" id="JBAWTH010000032">
    <property type="protein sequence ID" value="KAL2285164.1"/>
    <property type="molecule type" value="Genomic_DNA"/>
</dbReference>